<accession>A0ABV3PUB9</accession>
<dbReference type="CDD" id="cd07302">
    <property type="entry name" value="CHD"/>
    <property type="match status" value="1"/>
</dbReference>
<evidence type="ECO:0000313" key="3">
    <source>
        <dbReference type="EMBL" id="MEW9309245.1"/>
    </source>
</evidence>
<comment type="caution">
    <text evidence="3">The sequence shown here is derived from an EMBL/GenBank/DDBJ whole genome shotgun (WGS) entry which is preliminary data.</text>
</comment>
<dbReference type="InterPro" id="IPR008984">
    <property type="entry name" value="SMAD_FHA_dom_sf"/>
</dbReference>
<evidence type="ECO:0000259" key="2">
    <source>
        <dbReference type="PROSITE" id="PS50125"/>
    </source>
</evidence>
<keyword evidence="4" id="KW-1185">Reference proteome</keyword>
<name>A0ABV3PUB9_9HYPH</name>
<dbReference type="Gene3D" id="3.30.70.1230">
    <property type="entry name" value="Nucleotide cyclase"/>
    <property type="match status" value="1"/>
</dbReference>
<dbReference type="RefSeq" id="WP_367626008.1">
    <property type="nucleotide sequence ID" value="NZ_JBFNQD010000013.1"/>
</dbReference>
<dbReference type="PANTHER" id="PTHR43081">
    <property type="entry name" value="ADENYLATE CYCLASE, TERMINAL-DIFFERENTIATION SPECIFIC-RELATED"/>
    <property type="match status" value="1"/>
</dbReference>
<feature type="domain" description="Guanylate cyclase" evidence="2">
    <location>
        <begin position="46"/>
        <end position="153"/>
    </location>
</feature>
<gene>
    <name evidence="3" type="ORF">ABXS05_27095</name>
</gene>
<dbReference type="Gene3D" id="2.60.200.20">
    <property type="match status" value="1"/>
</dbReference>
<sequence>MKSFRHLPTAASWTSRNETRGDFGILCGAAFSGRMRVMDQERILAAVLLVDVVGSTPLYERVGDVGALRQISDCLDAVRAITARYGGEFIHSKGDDVLSLFKRPEAALKAVRQISSQLTNGALRTRIGLHFGAVIRMRGDIFGDVVNVTARLSTTANPGEVLVSQSFFEALIPESRNALRLLDSMAFKGKQEPFDVYTLREDDVALSTQLARQSTVFDRLAGPVRHLNLVIRYGDQLRSCRNNESVTIGRSPECDIVVPRPWVSRHHATFTISNGRAKLAERSSSGTFMSTGTDLEVFVRREDVLLFGSGLISPGVRSSLSEAQILYYEIISG</sequence>
<organism evidence="3 4">
    <name type="scientific">Labrys neptuniae</name>
    <dbReference type="NCBI Taxonomy" id="376174"/>
    <lineage>
        <taxon>Bacteria</taxon>
        <taxon>Pseudomonadati</taxon>
        <taxon>Pseudomonadota</taxon>
        <taxon>Alphaproteobacteria</taxon>
        <taxon>Hyphomicrobiales</taxon>
        <taxon>Xanthobacteraceae</taxon>
        <taxon>Labrys</taxon>
    </lineage>
</organism>
<reference evidence="3 4" key="1">
    <citation type="submission" date="2024-07" db="EMBL/GenBank/DDBJ databases">
        <title>Description of Labrys sedimenti sp. nov., isolated from a diclofenac-degrading enrichment culture.</title>
        <authorList>
            <person name="Tancsics A."/>
            <person name="Csepanyi A."/>
        </authorList>
    </citation>
    <scope>NUCLEOTIDE SEQUENCE [LARGE SCALE GENOMIC DNA]</scope>
    <source>
        <strain evidence="3 4">LMG 23578</strain>
    </source>
</reference>
<dbReference type="InterPro" id="IPR029787">
    <property type="entry name" value="Nucleotide_cyclase"/>
</dbReference>
<dbReference type="InterPro" id="IPR000253">
    <property type="entry name" value="FHA_dom"/>
</dbReference>
<dbReference type="SUPFAM" id="SSF55073">
    <property type="entry name" value="Nucleotide cyclase"/>
    <property type="match status" value="1"/>
</dbReference>
<dbReference type="Pfam" id="PF00498">
    <property type="entry name" value="FHA"/>
    <property type="match status" value="1"/>
</dbReference>
<dbReference type="SMART" id="SM00240">
    <property type="entry name" value="FHA"/>
    <property type="match status" value="1"/>
</dbReference>
<dbReference type="InterPro" id="IPR050697">
    <property type="entry name" value="Adenylyl/Guanylyl_Cyclase_3/4"/>
</dbReference>
<dbReference type="PROSITE" id="PS50006">
    <property type="entry name" value="FHA_DOMAIN"/>
    <property type="match status" value="1"/>
</dbReference>
<proteinExistence type="predicted"/>
<dbReference type="SUPFAM" id="SSF49879">
    <property type="entry name" value="SMAD/FHA domain"/>
    <property type="match status" value="1"/>
</dbReference>
<dbReference type="Proteomes" id="UP001555786">
    <property type="component" value="Unassembled WGS sequence"/>
</dbReference>
<dbReference type="CDD" id="cd00060">
    <property type="entry name" value="FHA"/>
    <property type="match status" value="1"/>
</dbReference>
<evidence type="ECO:0000313" key="4">
    <source>
        <dbReference type="Proteomes" id="UP001555786"/>
    </source>
</evidence>
<feature type="domain" description="FHA" evidence="1">
    <location>
        <begin position="246"/>
        <end position="290"/>
    </location>
</feature>
<dbReference type="PROSITE" id="PS50125">
    <property type="entry name" value="GUANYLATE_CYCLASE_2"/>
    <property type="match status" value="1"/>
</dbReference>
<dbReference type="PANTHER" id="PTHR43081:SF19">
    <property type="entry name" value="PH-SENSITIVE ADENYLATE CYCLASE RV1264"/>
    <property type="match status" value="1"/>
</dbReference>
<evidence type="ECO:0000259" key="1">
    <source>
        <dbReference type="PROSITE" id="PS50006"/>
    </source>
</evidence>
<dbReference type="InterPro" id="IPR001054">
    <property type="entry name" value="A/G_cyclase"/>
</dbReference>
<dbReference type="Pfam" id="PF00211">
    <property type="entry name" value="Guanylate_cyc"/>
    <property type="match status" value="1"/>
</dbReference>
<dbReference type="EMBL" id="JBFNQD010000013">
    <property type="protein sequence ID" value="MEW9309245.1"/>
    <property type="molecule type" value="Genomic_DNA"/>
</dbReference>
<protein>
    <submittedName>
        <fullName evidence="3">Adenylate/guanylate cyclase domain-containing protein</fullName>
    </submittedName>
</protein>